<protein>
    <submittedName>
        <fullName evidence="1">Oxidative damage protection protein</fullName>
    </submittedName>
</protein>
<dbReference type="EMBL" id="AKCV02000023">
    <property type="protein sequence ID" value="TMS57443.1"/>
    <property type="molecule type" value="Genomic_DNA"/>
</dbReference>
<proteinExistence type="predicted"/>
<accession>A0ACD3SMR3</accession>
<evidence type="ECO:0000313" key="1">
    <source>
        <dbReference type="EMBL" id="TMS57443.1"/>
    </source>
</evidence>
<reference evidence="1" key="1">
    <citation type="submission" date="2019-05" db="EMBL/GenBank/DDBJ databases">
        <title>Revised genome assembly of Burkholderiaceae (previously Ralstonia) sp. PBA.</title>
        <authorList>
            <person name="Gan H.M."/>
        </authorList>
    </citation>
    <scope>NUCLEOTIDE SEQUENCE</scope>
    <source>
        <strain evidence="1">PBA</strain>
    </source>
</reference>
<evidence type="ECO:0000313" key="2">
    <source>
        <dbReference type="Proteomes" id="UP000004277"/>
    </source>
</evidence>
<comment type="caution">
    <text evidence="1">The sequence shown here is derived from an EMBL/GenBank/DDBJ whole genome shotgun (WGS) entry which is preliminary data.</text>
</comment>
<keyword evidence="2" id="KW-1185">Reference proteome</keyword>
<dbReference type="Proteomes" id="UP000004277">
    <property type="component" value="Unassembled WGS sequence"/>
</dbReference>
<name>A0ACD3SMR3_9BURK</name>
<organism evidence="1 2">
    <name type="scientific">Imbroritus primus</name>
    <dbReference type="NCBI Taxonomy" id="3058603"/>
    <lineage>
        <taxon>Bacteria</taxon>
        <taxon>Pseudomonadati</taxon>
        <taxon>Pseudomonadota</taxon>
        <taxon>Betaproteobacteria</taxon>
        <taxon>Burkholderiales</taxon>
        <taxon>Burkholderiaceae</taxon>
        <taxon>Imbroritus</taxon>
    </lineage>
</organism>
<sequence length="94" mass="10667">MARMIHCVKLNKEAEGLDFPPLPGELGKKIWQSVSKEAWQGWLKHQTMLINENRLNMADTRARQYLVKQTEKYFFGEGADSAAGYVPPAESKDA</sequence>
<gene>
    <name evidence="1" type="ORF">MW7_012625</name>
</gene>